<comment type="similarity">
    <text evidence="9">Belongs to the protein kinase superfamily. Tyr protein kinase family. Insulin receptor subfamily.</text>
</comment>
<dbReference type="FunFam" id="1.10.510.10:FF:000034">
    <property type="entry name" value="Tyrosine-protein kinase receptor"/>
    <property type="match status" value="1"/>
</dbReference>
<dbReference type="GO" id="GO:0004714">
    <property type="term" value="F:transmembrane receptor protein tyrosine kinase activity"/>
    <property type="evidence" value="ECO:0007669"/>
    <property type="project" value="UniProtKB-EC"/>
</dbReference>
<dbReference type="InterPro" id="IPR050122">
    <property type="entry name" value="RTK"/>
</dbReference>
<keyword evidence="14" id="KW-1185">Reference proteome</keyword>
<dbReference type="PROSITE" id="PS00239">
    <property type="entry name" value="RECEPTOR_TYR_KIN_II"/>
    <property type="match status" value="1"/>
</dbReference>
<dbReference type="OrthoDB" id="3256376at2759"/>
<feature type="region of interest" description="Disordered" evidence="10">
    <location>
        <begin position="82"/>
        <end position="107"/>
    </location>
</feature>
<keyword evidence="6" id="KW-0829">Tyrosine-protein kinase</keyword>
<dbReference type="EMBL" id="UYJE01004892">
    <property type="protein sequence ID" value="VDI32261.1"/>
    <property type="molecule type" value="Genomic_DNA"/>
</dbReference>
<evidence type="ECO:0000256" key="4">
    <source>
        <dbReference type="ARBA" id="ARBA00022777"/>
    </source>
</evidence>
<evidence type="ECO:0000256" key="7">
    <source>
        <dbReference type="ARBA" id="ARBA00051243"/>
    </source>
</evidence>
<evidence type="ECO:0000256" key="5">
    <source>
        <dbReference type="ARBA" id="ARBA00022840"/>
    </source>
</evidence>
<dbReference type="PROSITE" id="PS00109">
    <property type="entry name" value="PROTEIN_KINASE_TYR"/>
    <property type="match status" value="1"/>
</dbReference>
<dbReference type="SMART" id="SM00219">
    <property type="entry name" value="TyrKc"/>
    <property type="match status" value="1"/>
</dbReference>
<dbReference type="GO" id="GO:0005524">
    <property type="term" value="F:ATP binding"/>
    <property type="evidence" value="ECO:0007669"/>
    <property type="project" value="UniProtKB-UniRule"/>
</dbReference>
<dbReference type="InterPro" id="IPR002011">
    <property type="entry name" value="Tyr_kinase_rcpt_2_CS"/>
</dbReference>
<dbReference type="GO" id="GO:0005886">
    <property type="term" value="C:plasma membrane"/>
    <property type="evidence" value="ECO:0007669"/>
    <property type="project" value="TreeGrafter"/>
</dbReference>
<keyword evidence="11" id="KW-0472">Membrane</keyword>
<dbReference type="Pfam" id="PF07714">
    <property type="entry name" value="PK_Tyr_Ser-Thr"/>
    <property type="match status" value="1"/>
</dbReference>
<dbReference type="EC" id="2.7.10.1" evidence="9"/>
<feature type="domain" description="Protein kinase" evidence="12">
    <location>
        <begin position="201"/>
        <end position="468"/>
    </location>
</feature>
<evidence type="ECO:0000256" key="8">
    <source>
        <dbReference type="PROSITE-ProRule" id="PRU10141"/>
    </source>
</evidence>
<evidence type="ECO:0000256" key="1">
    <source>
        <dbReference type="ARBA" id="ARBA00004167"/>
    </source>
</evidence>
<accession>A0A8B6EDU7</accession>
<reference evidence="13" key="1">
    <citation type="submission" date="2018-11" db="EMBL/GenBank/DDBJ databases">
        <authorList>
            <person name="Alioto T."/>
            <person name="Alioto T."/>
        </authorList>
    </citation>
    <scope>NUCLEOTIDE SEQUENCE</scope>
</reference>
<evidence type="ECO:0000259" key="12">
    <source>
        <dbReference type="PROSITE" id="PS50011"/>
    </source>
</evidence>
<keyword evidence="5 8" id="KW-0067">ATP-binding</keyword>
<keyword evidence="3 8" id="KW-0547">Nucleotide-binding</keyword>
<dbReference type="PANTHER" id="PTHR24416:SF619">
    <property type="entry name" value="TYROSINE-PROTEIN KINASE TRANSMEMBRANE RECEPTOR ROR-LIKE PROTEIN"/>
    <property type="match status" value="1"/>
</dbReference>
<feature type="compositionally biased region" description="Polar residues" evidence="10">
    <location>
        <begin position="86"/>
        <end position="107"/>
    </location>
</feature>
<gene>
    <name evidence="13" type="ORF">MGAL_10B073064</name>
</gene>
<dbReference type="Gene3D" id="1.10.510.10">
    <property type="entry name" value="Transferase(Phosphotransferase) domain 1"/>
    <property type="match status" value="1"/>
</dbReference>
<keyword evidence="9 11" id="KW-0812">Transmembrane</keyword>
<dbReference type="GO" id="GO:0043121">
    <property type="term" value="F:neurotrophin binding"/>
    <property type="evidence" value="ECO:0007669"/>
    <property type="project" value="TreeGrafter"/>
</dbReference>
<dbReference type="SUPFAM" id="SSF56112">
    <property type="entry name" value="Protein kinase-like (PK-like)"/>
    <property type="match status" value="1"/>
</dbReference>
<evidence type="ECO:0000256" key="11">
    <source>
        <dbReference type="SAM" id="Phobius"/>
    </source>
</evidence>
<dbReference type="GO" id="GO:0030424">
    <property type="term" value="C:axon"/>
    <property type="evidence" value="ECO:0007669"/>
    <property type="project" value="TreeGrafter"/>
</dbReference>
<comment type="subcellular location">
    <subcellularLocation>
        <location evidence="1">Membrane</location>
        <topology evidence="1">Single-pass membrane protein</topology>
    </subcellularLocation>
</comment>
<name>A0A8B6EDU7_MYTGA</name>
<dbReference type="GO" id="GO:0007169">
    <property type="term" value="P:cell surface receptor protein tyrosine kinase signaling pathway"/>
    <property type="evidence" value="ECO:0007669"/>
    <property type="project" value="InterPro"/>
</dbReference>
<evidence type="ECO:0000256" key="3">
    <source>
        <dbReference type="ARBA" id="ARBA00022741"/>
    </source>
</evidence>
<dbReference type="GO" id="GO:1990090">
    <property type="term" value="P:cellular response to nerve growth factor stimulus"/>
    <property type="evidence" value="ECO:0007669"/>
    <property type="project" value="TreeGrafter"/>
</dbReference>
<dbReference type="InterPro" id="IPR011009">
    <property type="entry name" value="Kinase-like_dom_sf"/>
</dbReference>
<dbReference type="InterPro" id="IPR001245">
    <property type="entry name" value="Ser-Thr/Tyr_kinase_cat_dom"/>
</dbReference>
<dbReference type="GO" id="GO:0051897">
    <property type="term" value="P:positive regulation of phosphatidylinositol 3-kinase/protein kinase B signal transduction"/>
    <property type="evidence" value="ECO:0007669"/>
    <property type="project" value="TreeGrafter"/>
</dbReference>
<dbReference type="GO" id="GO:0005030">
    <property type="term" value="F:neurotrophin receptor activity"/>
    <property type="evidence" value="ECO:0007669"/>
    <property type="project" value="TreeGrafter"/>
</dbReference>
<keyword evidence="11" id="KW-1133">Transmembrane helix</keyword>
<organism evidence="13 14">
    <name type="scientific">Mytilus galloprovincialis</name>
    <name type="common">Mediterranean mussel</name>
    <dbReference type="NCBI Taxonomy" id="29158"/>
    <lineage>
        <taxon>Eukaryota</taxon>
        <taxon>Metazoa</taxon>
        <taxon>Spiralia</taxon>
        <taxon>Lophotrochozoa</taxon>
        <taxon>Mollusca</taxon>
        <taxon>Bivalvia</taxon>
        <taxon>Autobranchia</taxon>
        <taxon>Pteriomorphia</taxon>
        <taxon>Mytilida</taxon>
        <taxon>Mytiloidea</taxon>
        <taxon>Mytilidae</taxon>
        <taxon>Mytilinae</taxon>
        <taxon>Mytilus</taxon>
    </lineage>
</organism>
<dbReference type="InterPro" id="IPR017441">
    <property type="entry name" value="Protein_kinase_ATP_BS"/>
</dbReference>
<protein>
    <recommendedName>
        <fullName evidence="9">Tyrosine-protein kinase receptor</fullName>
        <ecNumber evidence="9">2.7.10.1</ecNumber>
    </recommendedName>
</protein>
<comment type="catalytic activity">
    <reaction evidence="7 9">
        <text>L-tyrosyl-[protein] + ATP = O-phospho-L-tyrosyl-[protein] + ADP + H(+)</text>
        <dbReference type="Rhea" id="RHEA:10596"/>
        <dbReference type="Rhea" id="RHEA-COMP:10136"/>
        <dbReference type="Rhea" id="RHEA-COMP:20101"/>
        <dbReference type="ChEBI" id="CHEBI:15378"/>
        <dbReference type="ChEBI" id="CHEBI:30616"/>
        <dbReference type="ChEBI" id="CHEBI:46858"/>
        <dbReference type="ChEBI" id="CHEBI:61978"/>
        <dbReference type="ChEBI" id="CHEBI:456216"/>
        <dbReference type="EC" id="2.7.10.1"/>
    </reaction>
</comment>
<keyword evidence="4 13" id="KW-0418">Kinase</keyword>
<dbReference type="PROSITE" id="PS50011">
    <property type="entry name" value="PROTEIN_KINASE_DOM"/>
    <property type="match status" value="1"/>
</dbReference>
<dbReference type="InterPro" id="IPR008266">
    <property type="entry name" value="Tyr_kinase_AS"/>
</dbReference>
<dbReference type="InterPro" id="IPR000719">
    <property type="entry name" value="Prot_kinase_dom"/>
</dbReference>
<feature type="binding site" evidence="8">
    <location>
        <position position="233"/>
    </location>
    <ligand>
        <name>ATP</name>
        <dbReference type="ChEBI" id="CHEBI:30616"/>
    </ligand>
</feature>
<evidence type="ECO:0000256" key="6">
    <source>
        <dbReference type="ARBA" id="ARBA00023137"/>
    </source>
</evidence>
<evidence type="ECO:0000256" key="2">
    <source>
        <dbReference type="ARBA" id="ARBA00022679"/>
    </source>
</evidence>
<evidence type="ECO:0000313" key="13">
    <source>
        <dbReference type="EMBL" id="VDI32261.1"/>
    </source>
</evidence>
<dbReference type="GO" id="GO:0010976">
    <property type="term" value="P:positive regulation of neuron projection development"/>
    <property type="evidence" value="ECO:0007669"/>
    <property type="project" value="TreeGrafter"/>
</dbReference>
<dbReference type="AlphaFoldDB" id="A0A8B6EDU7"/>
<sequence length="492" mass="56182">MMNNMTKLEDYLECSTIDDCLSEQMCQADAVLNKNVCYCIHTATKAERDGKCNTGDISVPGNGLEHDVIPLHNIPKNVQGLVPDANNETISTSHGSKNQTNPTPLSTPHISDIDSTVLLQIFIPITVALLLLFLVAIFIVKRSKACNRKSKRNDKVIRNSEDVQLLDRMNFVNKNPTYFFSERGEKDPKKIPINNIPYDKVTLQDIVGEGAFGQVYRGQNFAENDAGEYVAIKILKDGVSNEVKEDFEREVDIMSAFDHENILKLIGIIQRGPTETPYMVFEYMVHGDLADLLRRNDPAMRSSDRDITLEKTDLIDISTQIANGMTYLTSKHFVHRDLATRNCLVGEGFVVKISDFGMARDVYTCDYYRIGGSRMLPVRWMSPESMKYGRFTTESDIWAFGVVLWEIFSYGRQPYYGHSNEEVVRFLDEGIMLQRPDECPSTIYHIMLGCWKKNPKERIPYQKIHKHLVDFSKEILRNVHHHRPILNSESDP</sequence>
<keyword evidence="2 13" id="KW-0808">Transferase</keyword>
<keyword evidence="9" id="KW-0597">Phosphoprotein</keyword>
<feature type="transmembrane region" description="Helical" evidence="11">
    <location>
        <begin position="117"/>
        <end position="140"/>
    </location>
</feature>
<evidence type="ECO:0000256" key="10">
    <source>
        <dbReference type="SAM" id="MobiDB-lite"/>
    </source>
</evidence>
<keyword evidence="9 13" id="KW-0675">Receptor</keyword>
<dbReference type="PRINTS" id="PR00109">
    <property type="entry name" value="TYRKINASE"/>
</dbReference>
<dbReference type="InterPro" id="IPR020635">
    <property type="entry name" value="Tyr_kinase_cat_dom"/>
</dbReference>
<proteinExistence type="inferred from homology"/>
<comment type="caution">
    <text evidence="13">The sequence shown here is derived from an EMBL/GenBank/DDBJ whole genome shotgun (WGS) entry which is preliminary data.</text>
</comment>
<evidence type="ECO:0000313" key="14">
    <source>
        <dbReference type="Proteomes" id="UP000596742"/>
    </source>
</evidence>
<dbReference type="PANTHER" id="PTHR24416">
    <property type="entry name" value="TYROSINE-PROTEIN KINASE RECEPTOR"/>
    <property type="match status" value="1"/>
</dbReference>
<dbReference type="GO" id="GO:0043235">
    <property type="term" value="C:receptor complex"/>
    <property type="evidence" value="ECO:0007669"/>
    <property type="project" value="TreeGrafter"/>
</dbReference>
<dbReference type="PROSITE" id="PS00107">
    <property type="entry name" value="PROTEIN_KINASE_ATP"/>
    <property type="match status" value="1"/>
</dbReference>
<dbReference type="Gene3D" id="3.30.200.20">
    <property type="entry name" value="Phosphorylase Kinase, domain 1"/>
    <property type="match status" value="1"/>
</dbReference>
<evidence type="ECO:0000256" key="9">
    <source>
        <dbReference type="RuleBase" id="RU000312"/>
    </source>
</evidence>
<dbReference type="Proteomes" id="UP000596742">
    <property type="component" value="Unassembled WGS sequence"/>
</dbReference>